<dbReference type="PROSITE" id="PS51668">
    <property type="entry name" value="TSAA_2"/>
    <property type="match status" value="1"/>
</dbReference>
<dbReference type="GO" id="GO:0008168">
    <property type="term" value="F:methyltransferase activity"/>
    <property type="evidence" value="ECO:0007669"/>
    <property type="project" value="UniProtKB-KW"/>
</dbReference>
<dbReference type="SUPFAM" id="SSF118196">
    <property type="entry name" value="YaeB-like"/>
    <property type="match status" value="1"/>
</dbReference>
<evidence type="ECO:0000259" key="3">
    <source>
        <dbReference type="PROSITE" id="PS51668"/>
    </source>
</evidence>
<sequence length="146" mass="16349">MTEIKLKSIGFAKNQEAKHVGGWAGVVTDLVIEKPYEDALLGLNDYSHLIVIYWMHEVNKCELRHVPQGKVGVVPEVGIFACRCTHRPNPIGVSTVKILEIQDNIITVQGLDVINNTPIVDIKPYTPQYDAISEAKVPDWVNKLDY</sequence>
<dbReference type="Gene3D" id="2.40.30.70">
    <property type="entry name" value="YaeB-like"/>
    <property type="match status" value="1"/>
</dbReference>
<dbReference type="Pfam" id="PF01980">
    <property type="entry name" value="TrmO_N"/>
    <property type="match status" value="1"/>
</dbReference>
<dbReference type="InterPro" id="IPR036414">
    <property type="entry name" value="YaeB_N_sf"/>
</dbReference>
<evidence type="ECO:0000313" key="4">
    <source>
        <dbReference type="EMBL" id="OGL81132.1"/>
    </source>
</evidence>
<evidence type="ECO:0000256" key="2">
    <source>
        <dbReference type="ARBA" id="ARBA00033753"/>
    </source>
</evidence>
<evidence type="ECO:0000256" key="1">
    <source>
        <dbReference type="ARBA" id="ARBA00022691"/>
    </source>
</evidence>
<dbReference type="InterPro" id="IPR040372">
    <property type="entry name" value="YaeB-like"/>
</dbReference>
<dbReference type="EMBL" id="MGEK01000033">
    <property type="protein sequence ID" value="OGL81132.1"/>
    <property type="molecule type" value="Genomic_DNA"/>
</dbReference>
<protein>
    <submittedName>
        <fullName evidence="4">tRNA (N6-threonylcarbamoyladenosine(37)-N6)-methyltransferase TrmO</fullName>
    </submittedName>
</protein>
<dbReference type="PANTHER" id="PTHR12818">
    <property type="entry name" value="TRNA (ADENINE(37)-N6)-METHYLTRANSFERASE"/>
    <property type="match status" value="1"/>
</dbReference>
<dbReference type="NCBIfam" id="TIGR00104">
    <property type="entry name" value="tRNA_TsaA"/>
    <property type="match status" value="1"/>
</dbReference>
<proteinExistence type="inferred from homology"/>
<dbReference type="Proteomes" id="UP000176846">
    <property type="component" value="Unassembled WGS sequence"/>
</dbReference>
<organism evidence="4 5">
    <name type="scientific">Candidatus Uhrbacteria bacterium RIFCSPLOWO2_01_FULL_47_25</name>
    <dbReference type="NCBI Taxonomy" id="1802402"/>
    <lineage>
        <taxon>Bacteria</taxon>
        <taxon>Candidatus Uhriibacteriota</taxon>
    </lineage>
</organism>
<dbReference type="GO" id="GO:0032259">
    <property type="term" value="P:methylation"/>
    <property type="evidence" value="ECO:0007669"/>
    <property type="project" value="UniProtKB-KW"/>
</dbReference>
<comment type="caution">
    <text evidence="4">The sequence shown here is derived from an EMBL/GenBank/DDBJ whole genome shotgun (WGS) entry which is preliminary data.</text>
</comment>
<gene>
    <name evidence="4" type="ORF">A2936_00845</name>
</gene>
<keyword evidence="4" id="KW-0808">Transferase</keyword>
<keyword evidence="4" id="KW-0489">Methyltransferase</keyword>
<name>A0A1F7US62_9BACT</name>
<evidence type="ECO:0000313" key="5">
    <source>
        <dbReference type="Proteomes" id="UP000176846"/>
    </source>
</evidence>
<feature type="domain" description="TsaA-like" evidence="3">
    <location>
        <begin position="6"/>
        <end position="134"/>
    </location>
</feature>
<comment type="similarity">
    <text evidence="2">Belongs to the tRNA methyltransferase O family.</text>
</comment>
<dbReference type="InterPro" id="IPR036413">
    <property type="entry name" value="YaeB-like_sf"/>
</dbReference>
<dbReference type="PANTHER" id="PTHR12818:SF0">
    <property type="entry name" value="TRNA (ADENINE(37)-N6)-METHYLTRANSFERASE"/>
    <property type="match status" value="1"/>
</dbReference>
<dbReference type="AlphaFoldDB" id="A0A1F7US62"/>
<keyword evidence="1" id="KW-0949">S-adenosyl-L-methionine</keyword>
<dbReference type="InterPro" id="IPR023370">
    <property type="entry name" value="TrmO-like_N"/>
</dbReference>
<accession>A0A1F7US62</accession>
<reference evidence="4 5" key="1">
    <citation type="journal article" date="2016" name="Nat. Commun.">
        <title>Thousands of microbial genomes shed light on interconnected biogeochemical processes in an aquifer system.</title>
        <authorList>
            <person name="Anantharaman K."/>
            <person name="Brown C.T."/>
            <person name="Hug L.A."/>
            <person name="Sharon I."/>
            <person name="Castelle C.J."/>
            <person name="Probst A.J."/>
            <person name="Thomas B.C."/>
            <person name="Singh A."/>
            <person name="Wilkins M.J."/>
            <person name="Karaoz U."/>
            <person name="Brodie E.L."/>
            <person name="Williams K.H."/>
            <person name="Hubbard S.S."/>
            <person name="Banfield J.F."/>
        </authorList>
    </citation>
    <scope>NUCLEOTIDE SEQUENCE [LARGE SCALE GENOMIC DNA]</scope>
</reference>
<dbReference type="CDD" id="cd09281">
    <property type="entry name" value="UPF0066"/>
    <property type="match status" value="1"/>
</dbReference>